<feature type="transmembrane region" description="Helical" evidence="1">
    <location>
        <begin position="96"/>
        <end position="116"/>
    </location>
</feature>
<sequence length="198" mass="22143">MSLALHGHHVLLIATITFITAILTPNWYSNSEKRINLNIFQICTNSSSPQPCSWIFSSHLPGSLLETIKMAYPILVASFAFACVSIKMAYPILVASFAFACVSLSVTGLVLGSWLIERRAHDNRSTLLLVFIMLATFLSLLFSCGVWVTMLTTNSQQDVFNISDIRLKDFGFSFWINIGSSGVYLYALFIYLFMICKN</sequence>
<organism evidence="2 3">
    <name type="scientific">Rotaria magnacalcarata</name>
    <dbReference type="NCBI Taxonomy" id="392030"/>
    <lineage>
        <taxon>Eukaryota</taxon>
        <taxon>Metazoa</taxon>
        <taxon>Spiralia</taxon>
        <taxon>Gnathifera</taxon>
        <taxon>Rotifera</taxon>
        <taxon>Eurotatoria</taxon>
        <taxon>Bdelloidea</taxon>
        <taxon>Philodinida</taxon>
        <taxon>Philodinidae</taxon>
        <taxon>Rotaria</taxon>
    </lineage>
</organism>
<feature type="transmembrane region" description="Helical" evidence="1">
    <location>
        <begin position="6"/>
        <end position="28"/>
    </location>
</feature>
<feature type="transmembrane region" description="Helical" evidence="1">
    <location>
        <begin position="128"/>
        <end position="150"/>
    </location>
</feature>
<feature type="transmembrane region" description="Helical" evidence="1">
    <location>
        <begin position="70"/>
        <end position="90"/>
    </location>
</feature>
<evidence type="ECO:0000256" key="1">
    <source>
        <dbReference type="SAM" id="Phobius"/>
    </source>
</evidence>
<feature type="transmembrane region" description="Helical" evidence="1">
    <location>
        <begin position="170"/>
        <end position="194"/>
    </location>
</feature>
<protein>
    <submittedName>
        <fullName evidence="2">Uncharacterized protein</fullName>
    </submittedName>
</protein>
<dbReference type="EMBL" id="CAJNRE010000426">
    <property type="protein sequence ID" value="CAF1927094.1"/>
    <property type="molecule type" value="Genomic_DNA"/>
</dbReference>
<evidence type="ECO:0000313" key="3">
    <source>
        <dbReference type="Proteomes" id="UP000663824"/>
    </source>
</evidence>
<keyword evidence="1" id="KW-0812">Transmembrane</keyword>
<name>A0A816L9M3_9BILA</name>
<evidence type="ECO:0000313" key="2">
    <source>
        <dbReference type="EMBL" id="CAF1927094.1"/>
    </source>
</evidence>
<keyword evidence="1" id="KW-1133">Transmembrane helix</keyword>
<keyword evidence="1" id="KW-0472">Membrane</keyword>
<accession>A0A816L9M3</accession>
<gene>
    <name evidence="2" type="ORF">MBJ925_LOCUS3503</name>
</gene>
<comment type="caution">
    <text evidence="2">The sequence shown here is derived from an EMBL/GenBank/DDBJ whole genome shotgun (WGS) entry which is preliminary data.</text>
</comment>
<dbReference type="AlphaFoldDB" id="A0A816L9M3"/>
<dbReference type="Gene3D" id="1.20.140.150">
    <property type="match status" value="1"/>
</dbReference>
<reference evidence="2" key="1">
    <citation type="submission" date="2021-02" db="EMBL/GenBank/DDBJ databases">
        <authorList>
            <person name="Nowell W R."/>
        </authorList>
    </citation>
    <scope>NUCLEOTIDE SEQUENCE</scope>
</reference>
<proteinExistence type="predicted"/>
<dbReference type="Proteomes" id="UP000663824">
    <property type="component" value="Unassembled WGS sequence"/>
</dbReference>